<feature type="compositionally biased region" description="Low complexity" evidence="1">
    <location>
        <begin position="86"/>
        <end position="105"/>
    </location>
</feature>
<feature type="region of interest" description="Disordered" evidence="1">
    <location>
        <begin position="72"/>
        <end position="121"/>
    </location>
</feature>
<dbReference type="EMBL" id="JAVRRD010000014">
    <property type="protein sequence ID" value="KAK5051866.1"/>
    <property type="molecule type" value="Genomic_DNA"/>
</dbReference>
<gene>
    <name evidence="2" type="ORF">LTR84_002669</name>
</gene>
<reference evidence="2 3" key="1">
    <citation type="submission" date="2023-08" db="EMBL/GenBank/DDBJ databases">
        <title>Black Yeasts Isolated from many extreme environments.</title>
        <authorList>
            <person name="Coleine C."/>
            <person name="Stajich J.E."/>
            <person name="Selbmann L."/>
        </authorList>
    </citation>
    <scope>NUCLEOTIDE SEQUENCE [LARGE SCALE GENOMIC DNA]</scope>
    <source>
        <strain evidence="2 3">CCFEE 5792</strain>
    </source>
</reference>
<sequence>MGAGQSKADESTKHVFASDTPIQFSQELIDSLQASSETNSTRAKSLELHIAQRVAAELEKLKSQESEAFESIRKKIASGEDDESSKSQTGSSLLSVSPSEILSLESSEEKARKSQTTQKVQQEIEKLRQTLGQRKVVKELPKEVETA</sequence>
<dbReference type="Pfam" id="PF07956">
    <property type="entry name" value="DUF1690"/>
    <property type="match status" value="1"/>
</dbReference>
<evidence type="ECO:0000313" key="2">
    <source>
        <dbReference type="EMBL" id="KAK5051866.1"/>
    </source>
</evidence>
<evidence type="ECO:0000313" key="3">
    <source>
        <dbReference type="Proteomes" id="UP001358417"/>
    </source>
</evidence>
<accession>A0AAV9N8Q4</accession>
<protein>
    <submittedName>
        <fullName evidence="2">Uncharacterized protein</fullName>
    </submittedName>
</protein>
<dbReference type="Proteomes" id="UP001358417">
    <property type="component" value="Unassembled WGS sequence"/>
</dbReference>
<dbReference type="InterPro" id="IPR012471">
    <property type="entry name" value="DUF1690"/>
</dbReference>
<evidence type="ECO:0000256" key="1">
    <source>
        <dbReference type="SAM" id="MobiDB-lite"/>
    </source>
</evidence>
<keyword evidence="3" id="KW-1185">Reference proteome</keyword>
<feature type="region of interest" description="Disordered" evidence="1">
    <location>
        <begin position="1"/>
        <end position="20"/>
    </location>
</feature>
<comment type="caution">
    <text evidence="2">The sequence shown here is derived from an EMBL/GenBank/DDBJ whole genome shotgun (WGS) entry which is preliminary data.</text>
</comment>
<proteinExistence type="predicted"/>
<dbReference type="RefSeq" id="XP_064705880.1">
    <property type="nucleotide sequence ID" value="XM_064846270.1"/>
</dbReference>
<dbReference type="GeneID" id="89970868"/>
<name>A0AAV9N8Q4_9EURO</name>
<dbReference type="AlphaFoldDB" id="A0AAV9N8Q4"/>
<organism evidence="2 3">
    <name type="scientific">Exophiala bonariae</name>
    <dbReference type="NCBI Taxonomy" id="1690606"/>
    <lineage>
        <taxon>Eukaryota</taxon>
        <taxon>Fungi</taxon>
        <taxon>Dikarya</taxon>
        <taxon>Ascomycota</taxon>
        <taxon>Pezizomycotina</taxon>
        <taxon>Eurotiomycetes</taxon>
        <taxon>Chaetothyriomycetidae</taxon>
        <taxon>Chaetothyriales</taxon>
        <taxon>Herpotrichiellaceae</taxon>
        <taxon>Exophiala</taxon>
    </lineage>
</organism>